<dbReference type="Gene3D" id="3.40.630.30">
    <property type="match status" value="1"/>
</dbReference>
<evidence type="ECO:0000256" key="1">
    <source>
        <dbReference type="ARBA" id="ARBA00023251"/>
    </source>
</evidence>
<keyword evidence="1" id="KW-0046">Antibiotic resistance</keyword>
<gene>
    <name evidence="3" type="ORF">PsB1_1147</name>
</gene>
<reference evidence="3" key="2">
    <citation type="journal article" date="2023" name="ISME Commun">
        <title>Characterization of a bloom-associated alphaproteobacterial lineage, 'Candidatus Phycosocius': insights into freshwater algal-bacterial interactions.</title>
        <authorList>
            <person name="Tanabe Y."/>
            <person name="Yamaguchi H."/>
            <person name="Yoshida M."/>
            <person name="Kai A."/>
            <person name="Okazaki Y."/>
        </authorList>
    </citation>
    <scope>NUCLEOTIDE SEQUENCE</scope>
    <source>
        <strain evidence="3">BOTRYCO-1</strain>
    </source>
</reference>
<dbReference type="RefSeq" id="WP_284359704.1">
    <property type="nucleotide sequence ID" value="NZ_BPFZ01000006.1"/>
</dbReference>
<protein>
    <recommendedName>
        <fullName evidence="2">N-acetyltransferase domain-containing protein</fullName>
    </recommendedName>
</protein>
<dbReference type="Proteomes" id="UP001161064">
    <property type="component" value="Unassembled WGS sequence"/>
</dbReference>
<dbReference type="SUPFAM" id="SSF55729">
    <property type="entry name" value="Acyl-CoA N-acyltransferases (Nat)"/>
    <property type="match status" value="1"/>
</dbReference>
<keyword evidence="4" id="KW-1185">Reference proteome</keyword>
<dbReference type="InterPro" id="IPR000182">
    <property type="entry name" value="GNAT_dom"/>
</dbReference>
<dbReference type="Pfam" id="PF13523">
    <property type="entry name" value="Acetyltransf_8"/>
    <property type="match status" value="1"/>
</dbReference>
<evidence type="ECO:0000313" key="3">
    <source>
        <dbReference type="EMBL" id="GIU66993.1"/>
    </source>
</evidence>
<sequence>MAINLRPATSADIALLEAWDEDSVVAASDPNDDWDWTTEVLGLDGLEQLIAELDGQPIGFVQITDPLNDATRYWGDPQSGFKAVDIWIGVPEARGKGYGRAMMKLALARCFADPTIDFVLIDPLITNTQAISFYRRLGFTFLEKRWFGADHCAVHQITRATFEQGHLNENTQSFDL</sequence>
<dbReference type="CDD" id="cd04301">
    <property type="entry name" value="NAT_SF"/>
    <property type="match status" value="1"/>
</dbReference>
<dbReference type="InterPro" id="IPR016181">
    <property type="entry name" value="Acyl_CoA_acyltransferase"/>
</dbReference>
<comment type="caution">
    <text evidence="3">The sequence shown here is derived from an EMBL/GenBank/DDBJ whole genome shotgun (WGS) entry which is preliminary data.</text>
</comment>
<dbReference type="PROSITE" id="PS51186">
    <property type="entry name" value="GNAT"/>
    <property type="match status" value="1"/>
</dbReference>
<evidence type="ECO:0000259" key="2">
    <source>
        <dbReference type="PROSITE" id="PS51186"/>
    </source>
</evidence>
<reference evidence="3" key="1">
    <citation type="submission" date="2021-05" db="EMBL/GenBank/DDBJ databases">
        <authorList>
            <person name="Tanabe Y."/>
        </authorList>
    </citation>
    <scope>NUCLEOTIDE SEQUENCE</scope>
    <source>
        <strain evidence="3">BOTRYCO-1</strain>
    </source>
</reference>
<accession>A0ABQ4PWE3</accession>
<organism evidence="3 4">
    <name type="scientific">Candidatus Phycosocius spiralis</name>
    <dbReference type="NCBI Taxonomy" id="2815099"/>
    <lineage>
        <taxon>Bacteria</taxon>
        <taxon>Pseudomonadati</taxon>
        <taxon>Pseudomonadota</taxon>
        <taxon>Alphaproteobacteria</taxon>
        <taxon>Caulobacterales</taxon>
        <taxon>Caulobacterales incertae sedis</taxon>
        <taxon>Candidatus Phycosocius</taxon>
    </lineage>
</organism>
<proteinExistence type="predicted"/>
<dbReference type="PANTHER" id="PTHR31438">
    <property type="entry name" value="LYSINE N-ACYLTRANSFERASE C17G9.06C-RELATED"/>
    <property type="match status" value="1"/>
</dbReference>
<dbReference type="EMBL" id="BPFZ01000006">
    <property type="protein sequence ID" value="GIU66993.1"/>
    <property type="molecule type" value="Genomic_DNA"/>
</dbReference>
<dbReference type="PANTHER" id="PTHR31438:SF1">
    <property type="entry name" value="LYSINE N-ACYLTRANSFERASE C17G9.06C-RELATED"/>
    <property type="match status" value="1"/>
</dbReference>
<evidence type="ECO:0000313" key="4">
    <source>
        <dbReference type="Proteomes" id="UP001161064"/>
    </source>
</evidence>
<feature type="domain" description="N-acetyltransferase" evidence="2">
    <location>
        <begin position="3"/>
        <end position="163"/>
    </location>
</feature>
<name>A0ABQ4PWE3_9PROT</name>